<evidence type="ECO:0000256" key="3">
    <source>
        <dbReference type="ARBA" id="ARBA00022821"/>
    </source>
</evidence>
<keyword evidence="7" id="KW-0812">Transmembrane</keyword>
<keyword evidence="7" id="KW-1133">Transmembrane helix</keyword>
<dbReference type="GO" id="GO:0034605">
    <property type="term" value="P:cellular response to heat"/>
    <property type="evidence" value="ECO:0007669"/>
    <property type="project" value="TreeGrafter"/>
</dbReference>
<dbReference type="Proteomes" id="UP000626092">
    <property type="component" value="Unassembled WGS sequence"/>
</dbReference>
<feature type="region of interest" description="Disordered" evidence="6">
    <location>
        <begin position="113"/>
        <end position="244"/>
    </location>
</feature>
<keyword evidence="3" id="KW-0611">Plant defense</keyword>
<dbReference type="Gene3D" id="2.60.40.790">
    <property type="match status" value="1"/>
</dbReference>
<feature type="compositionally biased region" description="Basic and acidic residues" evidence="6">
    <location>
        <begin position="185"/>
        <end position="195"/>
    </location>
</feature>
<dbReference type="InterPro" id="IPR002068">
    <property type="entry name" value="A-crystallin/Hsp20_dom"/>
</dbReference>
<dbReference type="SUPFAM" id="SSF49764">
    <property type="entry name" value="HSP20-like chaperones"/>
    <property type="match status" value="1"/>
</dbReference>
<dbReference type="PANTHER" id="PTHR43670">
    <property type="entry name" value="HEAT SHOCK PROTEIN 26"/>
    <property type="match status" value="1"/>
</dbReference>
<feature type="domain" description="SHSP" evidence="8">
    <location>
        <begin position="12"/>
        <end position="115"/>
    </location>
</feature>
<dbReference type="EMBL" id="WJXA01000001">
    <property type="protein sequence ID" value="KAF7154402.1"/>
    <property type="molecule type" value="Genomic_DNA"/>
</dbReference>
<evidence type="ECO:0000256" key="2">
    <source>
        <dbReference type="ARBA" id="ARBA00022475"/>
    </source>
</evidence>
<feature type="compositionally biased region" description="Basic and acidic residues" evidence="6">
    <location>
        <begin position="204"/>
        <end position="241"/>
    </location>
</feature>
<name>A0A834HI95_RHOSS</name>
<gene>
    <name evidence="9" type="ORF">RHSIM_Rhsim01G0197700</name>
</gene>
<comment type="similarity">
    <text evidence="4 5">Belongs to the small heat shock protein (HSP20) family.</text>
</comment>
<feature type="compositionally biased region" description="Basic and acidic residues" evidence="6">
    <location>
        <begin position="144"/>
        <end position="168"/>
    </location>
</feature>
<keyword evidence="2" id="KW-1003">Cell membrane</keyword>
<evidence type="ECO:0000256" key="1">
    <source>
        <dbReference type="ARBA" id="ARBA00004162"/>
    </source>
</evidence>
<evidence type="ECO:0000313" key="9">
    <source>
        <dbReference type="EMBL" id="KAF7154402.1"/>
    </source>
</evidence>
<keyword evidence="7" id="KW-0472">Membrane</keyword>
<dbReference type="GO" id="GO:0005886">
    <property type="term" value="C:plasma membrane"/>
    <property type="evidence" value="ECO:0007669"/>
    <property type="project" value="UniProtKB-SubCell"/>
</dbReference>
<protein>
    <recommendedName>
        <fullName evidence="8">SHSP domain-containing protein</fullName>
    </recommendedName>
</protein>
<dbReference type="InterPro" id="IPR008978">
    <property type="entry name" value="HSP20-like_chaperone"/>
</dbReference>
<dbReference type="OrthoDB" id="1431247at2759"/>
<dbReference type="AlphaFoldDB" id="A0A834HI95"/>
<reference evidence="9" key="1">
    <citation type="submission" date="2019-11" db="EMBL/GenBank/DDBJ databases">
        <authorList>
            <person name="Liu Y."/>
            <person name="Hou J."/>
            <person name="Li T.-Q."/>
            <person name="Guan C.-H."/>
            <person name="Wu X."/>
            <person name="Wu H.-Z."/>
            <person name="Ling F."/>
            <person name="Zhang R."/>
            <person name="Shi X.-G."/>
            <person name="Ren J.-P."/>
            <person name="Chen E.-F."/>
            <person name="Sun J.-M."/>
        </authorList>
    </citation>
    <scope>NUCLEOTIDE SEQUENCE</scope>
    <source>
        <strain evidence="9">Adult_tree_wgs_1</strain>
        <tissue evidence="9">Leaves</tissue>
    </source>
</reference>
<evidence type="ECO:0000256" key="5">
    <source>
        <dbReference type="RuleBase" id="RU003616"/>
    </source>
</evidence>
<sequence>MDQKRKSAAPGREYVDLDPDTQLETEEDCDTLLITLPGFTREQLRLQLTTAQTLKITGERPLANNKWLRVQKEYPISTNCDTSRISAKFENGILYARQPKSVLYPAVKGAKSETQKAVNEAPKPGQKSANDQRRPQKPASEVQKANEKPADDQPRPQKPDQKPVHDHLQPQQTNDQGTKSTVDPSKQKEGKKSESVDDGSVGKGDLEREKGEEEEEGKRNRVDEDGKGKMRETSEGQESRGRAGGRAPLLVATGSRPMGKVIINLVVGILLVLVIGIYARNWMKALPWSRENES</sequence>
<dbReference type="GO" id="GO:0006952">
    <property type="term" value="P:defense response"/>
    <property type="evidence" value="ECO:0007669"/>
    <property type="project" value="UniProtKB-KW"/>
</dbReference>
<proteinExistence type="inferred from homology"/>
<evidence type="ECO:0000313" key="10">
    <source>
        <dbReference type="Proteomes" id="UP000626092"/>
    </source>
</evidence>
<dbReference type="Pfam" id="PF00011">
    <property type="entry name" value="HSP20"/>
    <property type="match status" value="1"/>
</dbReference>
<dbReference type="CDD" id="cd06464">
    <property type="entry name" value="ACD_sHsps-like"/>
    <property type="match status" value="1"/>
</dbReference>
<evidence type="ECO:0000259" key="8">
    <source>
        <dbReference type="PROSITE" id="PS01031"/>
    </source>
</evidence>
<accession>A0A834HI95</accession>
<feature type="compositionally biased region" description="Polar residues" evidence="6">
    <location>
        <begin position="169"/>
        <end position="184"/>
    </location>
</feature>
<keyword evidence="10" id="KW-1185">Reference proteome</keyword>
<comment type="caution">
    <text evidence="9">The sequence shown here is derived from an EMBL/GenBank/DDBJ whole genome shotgun (WGS) entry which is preliminary data.</text>
</comment>
<evidence type="ECO:0000256" key="4">
    <source>
        <dbReference type="PROSITE-ProRule" id="PRU00285"/>
    </source>
</evidence>
<feature type="transmembrane region" description="Helical" evidence="7">
    <location>
        <begin position="261"/>
        <end position="279"/>
    </location>
</feature>
<evidence type="ECO:0000256" key="6">
    <source>
        <dbReference type="SAM" id="MobiDB-lite"/>
    </source>
</evidence>
<dbReference type="PROSITE" id="PS01031">
    <property type="entry name" value="SHSP"/>
    <property type="match status" value="1"/>
</dbReference>
<organism evidence="9 10">
    <name type="scientific">Rhododendron simsii</name>
    <name type="common">Sims's rhododendron</name>
    <dbReference type="NCBI Taxonomy" id="118357"/>
    <lineage>
        <taxon>Eukaryota</taxon>
        <taxon>Viridiplantae</taxon>
        <taxon>Streptophyta</taxon>
        <taxon>Embryophyta</taxon>
        <taxon>Tracheophyta</taxon>
        <taxon>Spermatophyta</taxon>
        <taxon>Magnoliopsida</taxon>
        <taxon>eudicotyledons</taxon>
        <taxon>Gunneridae</taxon>
        <taxon>Pentapetalae</taxon>
        <taxon>asterids</taxon>
        <taxon>Ericales</taxon>
        <taxon>Ericaceae</taxon>
        <taxon>Ericoideae</taxon>
        <taxon>Rhodoreae</taxon>
        <taxon>Rhododendron</taxon>
    </lineage>
</organism>
<evidence type="ECO:0000256" key="7">
    <source>
        <dbReference type="SAM" id="Phobius"/>
    </source>
</evidence>
<dbReference type="PANTHER" id="PTHR43670:SF73">
    <property type="entry name" value="INACTIVE PROTEIN RESTRICTED TEV MOVEMENT 2-LIKE"/>
    <property type="match status" value="1"/>
</dbReference>
<comment type="subcellular location">
    <subcellularLocation>
        <location evidence="1">Cell membrane</location>
        <topology evidence="1">Single-pass membrane protein</topology>
    </subcellularLocation>
</comment>